<dbReference type="AlphaFoldDB" id="A0A9N9GQC5"/>
<feature type="non-terminal residue" evidence="9">
    <location>
        <position position="1"/>
    </location>
</feature>
<evidence type="ECO:0000313" key="9">
    <source>
        <dbReference type="EMBL" id="CAG8627049.1"/>
    </source>
</evidence>
<feature type="signal peptide" evidence="6">
    <location>
        <begin position="1"/>
        <end position="17"/>
    </location>
</feature>
<keyword evidence="4" id="KW-0720">Serine protease</keyword>
<dbReference type="InterPro" id="IPR037045">
    <property type="entry name" value="S8pro/Inhibitor_I9_sf"/>
</dbReference>
<evidence type="ECO:0000256" key="5">
    <source>
        <dbReference type="PROSITE-ProRule" id="PRU01240"/>
    </source>
</evidence>
<evidence type="ECO:0000256" key="2">
    <source>
        <dbReference type="ARBA" id="ARBA00022670"/>
    </source>
</evidence>
<dbReference type="InterPro" id="IPR000209">
    <property type="entry name" value="Peptidase_S8/S53_dom"/>
</dbReference>
<name>A0A9N9GQC5_9GLOM</name>
<evidence type="ECO:0000259" key="8">
    <source>
        <dbReference type="Pfam" id="PF05922"/>
    </source>
</evidence>
<evidence type="ECO:0000259" key="7">
    <source>
        <dbReference type="Pfam" id="PF00082"/>
    </source>
</evidence>
<comment type="caution">
    <text evidence="9">The sequence shown here is derived from an EMBL/GenBank/DDBJ whole genome shotgun (WGS) entry which is preliminary data.</text>
</comment>
<dbReference type="InterPro" id="IPR015500">
    <property type="entry name" value="Peptidase_S8_subtilisin-rel"/>
</dbReference>
<evidence type="ECO:0000313" key="10">
    <source>
        <dbReference type="Proteomes" id="UP000789572"/>
    </source>
</evidence>
<dbReference type="PANTHER" id="PTHR43806">
    <property type="entry name" value="PEPTIDASE S8"/>
    <property type="match status" value="1"/>
</dbReference>
<proteinExistence type="inferred from homology"/>
<dbReference type="PROSITE" id="PS00137">
    <property type="entry name" value="SUBTILASE_HIS"/>
    <property type="match status" value="1"/>
</dbReference>
<keyword evidence="3" id="KW-0378">Hydrolase</keyword>
<keyword evidence="6" id="KW-0732">Signal</keyword>
<dbReference type="GO" id="GO:0006508">
    <property type="term" value="P:proteolysis"/>
    <property type="evidence" value="ECO:0007669"/>
    <property type="project" value="UniProtKB-KW"/>
</dbReference>
<feature type="domain" description="Peptidase S8/S53" evidence="7">
    <location>
        <begin position="161"/>
        <end position="247"/>
    </location>
</feature>
<dbReference type="InterPro" id="IPR023827">
    <property type="entry name" value="Peptidase_S8_Asp-AS"/>
</dbReference>
<dbReference type="EMBL" id="CAJVPJ010002683">
    <property type="protein sequence ID" value="CAG8627049.1"/>
    <property type="molecule type" value="Genomic_DNA"/>
</dbReference>
<dbReference type="GO" id="GO:0004252">
    <property type="term" value="F:serine-type endopeptidase activity"/>
    <property type="evidence" value="ECO:0007669"/>
    <property type="project" value="InterPro"/>
</dbReference>
<dbReference type="InterPro" id="IPR050131">
    <property type="entry name" value="Peptidase_S8_subtilisin-like"/>
</dbReference>
<keyword evidence="10" id="KW-1185">Reference proteome</keyword>
<protein>
    <submittedName>
        <fullName evidence="9">10644_t:CDS:1</fullName>
    </submittedName>
</protein>
<evidence type="ECO:0000256" key="4">
    <source>
        <dbReference type="ARBA" id="ARBA00022825"/>
    </source>
</evidence>
<dbReference type="PRINTS" id="PR00723">
    <property type="entry name" value="SUBTILISIN"/>
</dbReference>
<feature type="chain" id="PRO_5040399211" evidence="6">
    <location>
        <begin position="18"/>
        <end position="247"/>
    </location>
</feature>
<dbReference type="InterPro" id="IPR022398">
    <property type="entry name" value="Peptidase_S8_His-AS"/>
</dbReference>
<feature type="domain" description="Inhibitor I9" evidence="8">
    <location>
        <begin position="44"/>
        <end position="128"/>
    </location>
</feature>
<evidence type="ECO:0000256" key="3">
    <source>
        <dbReference type="ARBA" id="ARBA00022801"/>
    </source>
</evidence>
<evidence type="ECO:0000256" key="6">
    <source>
        <dbReference type="SAM" id="SignalP"/>
    </source>
</evidence>
<organism evidence="9 10">
    <name type="scientific">Paraglomus occultum</name>
    <dbReference type="NCBI Taxonomy" id="144539"/>
    <lineage>
        <taxon>Eukaryota</taxon>
        <taxon>Fungi</taxon>
        <taxon>Fungi incertae sedis</taxon>
        <taxon>Mucoromycota</taxon>
        <taxon>Glomeromycotina</taxon>
        <taxon>Glomeromycetes</taxon>
        <taxon>Paraglomerales</taxon>
        <taxon>Paraglomeraceae</taxon>
        <taxon>Paraglomus</taxon>
    </lineage>
</organism>
<sequence length="247" mass="27006">MIKILFLITLCAAAAVAIPFFPENNDDTLAPLMSSPGAAIVPDQYIVVFKNEIAEERISCHHHDIADLVFEERKKFKRGLMADFVSGIKHTYDIGSFKGYSGRFSNEVLQMIRQSEDVAYVEKDQVVRVGASELNPPWGLARISHRGRDGPNLYEYDSTAGEGVTIYVIDTGIYVNHTDFGGRATWGATIPENTPSIDDNGHGTHVSGTAAGTQYGVAKNARLVAVKVLDMNGRGFNSDVIKGIEWA</sequence>
<comment type="similarity">
    <text evidence="1 5">Belongs to the peptidase S8 family.</text>
</comment>
<dbReference type="SUPFAM" id="SSF52743">
    <property type="entry name" value="Subtilisin-like"/>
    <property type="match status" value="1"/>
</dbReference>
<dbReference type="Pfam" id="PF00082">
    <property type="entry name" value="Peptidase_S8"/>
    <property type="match status" value="1"/>
</dbReference>
<reference evidence="9" key="1">
    <citation type="submission" date="2021-06" db="EMBL/GenBank/DDBJ databases">
        <authorList>
            <person name="Kallberg Y."/>
            <person name="Tangrot J."/>
            <person name="Rosling A."/>
        </authorList>
    </citation>
    <scope>NUCLEOTIDE SEQUENCE</scope>
    <source>
        <strain evidence="9">IA702</strain>
    </source>
</reference>
<dbReference type="Proteomes" id="UP000789572">
    <property type="component" value="Unassembled WGS sequence"/>
</dbReference>
<accession>A0A9N9GQC5</accession>
<comment type="caution">
    <text evidence="5">Lacks conserved residue(s) required for the propagation of feature annotation.</text>
</comment>
<dbReference type="GO" id="GO:0005615">
    <property type="term" value="C:extracellular space"/>
    <property type="evidence" value="ECO:0007669"/>
    <property type="project" value="TreeGrafter"/>
</dbReference>
<dbReference type="InterPro" id="IPR036852">
    <property type="entry name" value="Peptidase_S8/S53_dom_sf"/>
</dbReference>
<dbReference type="Gene3D" id="3.30.70.80">
    <property type="entry name" value="Peptidase S8 propeptide/proteinase inhibitor I9"/>
    <property type="match status" value="1"/>
</dbReference>
<dbReference type="Gene3D" id="3.40.50.200">
    <property type="entry name" value="Peptidase S8/S53 domain"/>
    <property type="match status" value="1"/>
</dbReference>
<dbReference type="Pfam" id="PF05922">
    <property type="entry name" value="Inhibitor_I9"/>
    <property type="match status" value="1"/>
</dbReference>
<dbReference type="InterPro" id="IPR010259">
    <property type="entry name" value="S8pro/Inhibitor_I9"/>
</dbReference>
<dbReference type="OrthoDB" id="206201at2759"/>
<dbReference type="PROSITE" id="PS51892">
    <property type="entry name" value="SUBTILASE"/>
    <property type="match status" value="1"/>
</dbReference>
<gene>
    <name evidence="9" type="ORF">POCULU_LOCUS8701</name>
</gene>
<keyword evidence="2" id="KW-0645">Protease</keyword>
<dbReference type="PROSITE" id="PS00136">
    <property type="entry name" value="SUBTILASE_ASP"/>
    <property type="match status" value="1"/>
</dbReference>
<evidence type="ECO:0000256" key="1">
    <source>
        <dbReference type="ARBA" id="ARBA00011073"/>
    </source>
</evidence>
<dbReference type="PANTHER" id="PTHR43806:SF11">
    <property type="entry name" value="CEREVISIN-RELATED"/>
    <property type="match status" value="1"/>
</dbReference>